<evidence type="ECO:0000313" key="4">
    <source>
        <dbReference type="Proteomes" id="UP000307440"/>
    </source>
</evidence>
<dbReference type="Proteomes" id="UP000307440">
    <property type="component" value="Unassembled WGS sequence"/>
</dbReference>
<dbReference type="Gene3D" id="2.60.120.260">
    <property type="entry name" value="Galactose-binding domain-like"/>
    <property type="match status" value="1"/>
</dbReference>
<sequence length="516" mass="55287">MSSRTRTRWVLFDDSDPSIAYDGSWFVHDDPMTEVGTYGPVYRGSQHGTNVSASLTFPYTGSRLRIIGTSATRNLTSGIDPTWECYVDGKNFTAKEPTTVPTNNWALCEWYEDDEAQHTFTLDVAVTEGTTFWVDQFRFLPMANMSSALRNPVVFMEQTDPAVQYLSGSWEQVGSSIGALMTLETGAVVRVDFIGTKASWLAWGPSGYPAGASTATYSLDGQPDVIFTIPGVPPGSAHLFNRLLFETPDLPRGPHTLIVTHRGPATPLSLDYLLIQDGDIMYPDLASVPSNGIPVPTPSATNAASAGDENQLSKAAIGGIVAAGVAFIGFIGLLFFLYRLHRRKQFERENRASVHLDADIPLQPEFVSYPPEAFEVTPFILARGHAGHGTTSGGRSGSLSPERTALPGSPSTPPGSDSQSRRYYQMRSSGTSGAVSQSDYFDPYASSSSGARTGPWAGASSIAASGVPPGVDEKGEKGSRINSVSMSTVEGHQRVIAMSRLCVTTQTVGSASPQML</sequence>
<keyword evidence="2" id="KW-0812">Transmembrane</keyword>
<accession>A0A5C3L5E4</accession>
<dbReference type="AlphaFoldDB" id="A0A5C3L5E4"/>
<dbReference type="EMBL" id="ML210218">
    <property type="protein sequence ID" value="TFK23438.1"/>
    <property type="molecule type" value="Genomic_DNA"/>
</dbReference>
<dbReference type="OrthoDB" id="3052647at2759"/>
<keyword evidence="2" id="KW-1133">Transmembrane helix</keyword>
<dbReference type="STRING" id="230819.A0A5C3L5E4"/>
<reference evidence="3 4" key="1">
    <citation type="journal article" date="2019" name="Nat. Ecol. Evol.">
        <title>Megaphylogeny resolves global patterns of mushroom evolution.</title>
        <authorList>
            <person name="Varga T."/>
            <person name="Krizsan K."/>
            <person name="Foldi C."/>
            <person name="Dima B."/>
            <person name="Sanchez-Garcia M."/>
            <person name="Sanchez-Ramirez S."/>
            <person name="Szollosi G.J."/>
            <person name="Szarkandi J.G."/>
            <person name="Papp V."/>
            <person name="Albert L."/>
            <person name="Andreopoulos W."/>
            <person name="Angelini C."/>
            <person name="Antonin V."/>
            <person name="Barry K.W."/>
            <person name="Bougher N.L."/>
            <person name="Buchanan P."/>
            <person name="Buyck B."/>
            <person name="Bense V."/>
            <person name="Catcheside P."/>
            <person name="Chovatia M."/>
            <person name="Cooper J."/>
            <person name="Damon W."/>
            <person name="Desjardin D."/>
            <person name="Finy P."/>
            <person name="Geml J."/>
            <person name="Haridas S."/>
            <person name="Hughes K."/>
            <person name="Justo A."/>
            <person name="Karasinski D."/>
            <person name="Kautmanova I."/>
            <person name="Kiss B."/>
            <person name="Kocsube S."/>
            <person name="Kotiranta H."/>
            <person name="LaButti K.M."/>
            <person name="Lechner B.E."/>
            <person name="Liimatainen K."/>
            <person name="Lipzen A."/>
            <person name="Lukacs Z."/>
            <person name="Mihaltcheva S."/>
            <person name="Morgado L.N."/>
            <person name="Niskanen T."/>
            <person name="Noordeloos M.E."/>
            <person name="Ohm R.A."/>
            <person name="Ortiz-Santana B."/>
            <person name="Ovrebo C."/>
            <person name="Racz N."/>
            <person name="Riley R."/>
            <person name="Savchenko A."/>
            <person name="Shiryaev A."/>
            <person name="Soop K."/>
            <person name="Spirin V."/>
            <person name="Szebenyi C."/>
            <person name="Tomsovsky M."/>
            <person name="Tulloss R.E."/>
            <person name="Uehling J."/>
            <person name="Grigoriev I.V."/>
            <person name="Vagvolgyi C."/>
            <person name="Papp T."/>
            <person name="Martin F.M."/>
            <person name="Miettinen O."/>
            <person name="Hibbett D.S."/>
            <person name="Nagy L.G."/>
        </authorList>
    </citation>
    <scope>NUCLEOTIDE SEQUENCE [LARGE SCALE GENOMIC DNA]</scope>
    <source>
        <strain evidence="3 4">CBS 121175</strain>
    </source>
</reference>
<keyword evidence="2" id="KW-0472">Membrane</keyword>
<feature type="transmembrane region" description="Helical" evidence="2">
    <location>
        <begin position="315"/>
        <end position="338"/>
    </location>
</feature>
<evidence type="ECO:0000256" key="2">
    <source>
        <dbReference type="SAM" id="Phobius"/>
    </source>
</evidence>
<gene>
    <name evidence="3" type="ORF">FA15DRAFT_695044</name>
</gene>
<evidence type="ECO:0000256" key="1">
    <source>
        <dbReference type="SAM" id="MobiDB-lite"/>
    </source>
</evidence>
<evidence type="ECO:0008006" key="5">
    <source>
        <dbReference type="Google" id="ProtNLM"/>
    </source>
</evidence>
<name>A0A5C3L5E4_COPMA</name>
<protein>
    <recommendedName>
        <fullName evidence="5">Transmembrane protein</fullName>
    </recommendedName>
</protein>
<feature type="compositionally biased region" description="Low complexity" evidence="1">
    <location>
        <begin position="414"/>
        <end position="429"/>
    </location>
</feature>
<keyword evidence="4" id="KW-1185">Reference proteome</keyword>
<feature type="compositionally biased region" description="Polar residues" evidence="1">
    <location>
        <begin position="430"/>
        <end position="451"/>
    </location>
</feature>
<proteinExistence type="predicted"/>
<evidence type="ECO:0000313" key="3">
    <source>
        <dbReference type="EMBL" id="TFK23438.1"/>
    </source>
</evidence>
<feature type="region of interest" description="Disordered" evidence="1">
    <location>
        <begin position="385"/>
        <end position="454"/>
    </location>
</feature>
<organism evidence="3 4">
    <name type="scientific">Coprinopsis marcescibilis</name>
    <name type="common">Agaric fungus</name>
    <name type="synonym">Psathyrella marcescibilis</name>
    <dbReference type="NCBI Taxonomy" id="230819"/>
    <lineage>
        <taxon>Eukaryota</taxon>
        <taxon>Fungi</taxon>
        <taxon>Dikarya</taxon>
        <taxon>Basidiomycota</taxon>
        <taxon>Agaricomycotina</taxon>
        <taxon>Agaricomycetes</taxon>
        <taxon>Agaricomycetidae</taxon>
        <taxon>Agaricales</taxon>
        <taxon>Agaricineae</taxon>
        <taxon>Psathyrellaceae</taxon>
        <taxon>Coprinopsis</taxon>
    </lineage>
</organism>